<dbReference type="InterPro" id="IPR011701">
    <property type="entry name" value="MFS"/>
</dbReference>
<protein>
    <submittedName>
        <fullName evidence="8">MFS transporter</fullName>
    </submittedName>
</protein>
<evidence type="ECO:0000256" key="2">
    <source>
        <dbReference type="ARBA" id="ARBA00022448"/>
    </source>
</evidence>
<name>A0A9X2J3J0_9SPHN</name>
<comment type="subcellular location">
    <subcellularLocation>
        <location evidence="1">Cell membrane</location>
        <topology evidence="1">Multi-pass membrane protein</topology>
    </subcellularLocation>
</comment>
<gene>
    <name evidence="8" type="ORF">NDO55_05895</name>
</gene>
<feature type="transmembrane region" description="Helical" evidence="7">
    <location>
        <begin position="50"/>
        <end position="71"/>
    </location>
</feature>
<evidence type="ECO:0000256" key="3">
    <source>
        <dbReference type="ARBA" id="ARBA00022475"/>
    </source>
</evidence>
<keyword evidence="5 7" id="KW-1133">Transmembrane helix</keyword>
<keyword evidence="2" id="KW-0813">Transport</keyword>
<proteinExistence type="predicted"/>
<dbReference type="Pfam" id="PF07690">
    <property type="entry name" value="MFS_1"/>
    <property type="match status" value="1"/>
</dbReference>
<feature type="transmembrane region" description="Helical" evidence="7">
    <location>
        <begin position="376"/>
        <end position="399"/>
    </location>
</feature>
<comment type="caution">
    <text evidence="8">The sequence shown here is derived from an EMBL/GenBank/DDBJ whole genome shotgun (WGS) entry which is preliminary data.</text>
</comment>
<feature type="transmembrane region" description="Helical" evidence="7">
    <location>
        <begin position="92"/>
        <end position="116"/>
    </location>
</feature>
<dbReference type="Gene3D" id="1.20.1250.20">
    <property type="entry name" value="MFS general substrate transporter like domains"/>
    <property type="match status" value="1"/>
</dbReference>
<dbReference type="PANTHER" id="PTHR43266">
    <property type="entry name" value="MACROLIDE-EFFLUX PROTEIN"/>
    <property type="match status" value="1"/>
</dbReference>
<sequence>MKSSIGLMTKRRFAPLFTVQFLGAFNDNLFRTSMVLLVIFGIYDDPTREASLSAIAGGLFILPFVLFSAFAGSLADHMDKSLLIRRIKTAEILIMCVGALGLVLQSVPLLLLTLAATGLQSAFFGPIKYAIIPQHLEKDEVLGGTGMVQAGTYVAILCGTLLGGALLVRIDNGGMEAGQAAIGVLVVAALGRFAAQYLPPAPPQGEAAAEKPDWNIVRASVRVTREVMSNRIARLAIWAISIFWALGAVLLAQFPPLVKNGLGGDEGVATAFLAIFSVGVAGGSILVNRLLGGRISARFAPWAAIGMGVFVLDLYRRLQDWTPAAELLSIGQFLDLDGGWWVALDLFGLALMGGAYVVPLYAYLTTHVPPSLTARAIAVNNIVNSGLMVAGSLALTFAVQGGITIVDSLLGIVGVAFVAAYLGRRLDRAS</sequence>
<evidence type="ECO:0000256" key="4">
    <source>
        <dbReference type="ARBA" id="ARBA00022692"/>
    </source>
</evidence>
<evidence type="ECO:0000256" key="5">
    <source>
        <dbReference type="ARBA" id="ARBA00022989"/>
    </source>
</evidence>
<reference evidence="8" key="1">
    <citation type="submission" date="2022-06" db="EMBL/GenBank/DDBJ databases">
        <title>Sphingomicrobium sedimins sp. nov., a marine bacterium isolated from tidal flat.</title>
        <authorList>
            <person name="Kim C.-H."/>
            <person name="Yoo Y."/>
            <person name="Kim J.-J."/>
        </authorList>
    </citation>
    <scope>NUCLEOTIDE SEQUENCE</scope>
    <source>
        <strain evidence="8">GRR-S6-50</strain>
    </source>
</reference>
<feature type="transmembrane region" description="Helical" evidence="7">
    <location>
        <begin position="150"/>
        <end position="168"/>
    </location>
</feature>
<dbReference type="SUPFAM" id="SSF103473">
    <property type="entry name" value="MFS general substrate transporter"/>
    <property type="match status" value="1"/>
</dbReference>
<evidence type="ECO:0000256" key="6">
    <source>
        <dbReference type="ARBA" id="ARBA00023136"/>
    </source>
</evidence>
<feature type="transmembrane region" description="Helical" evidence="7">
    <location>
        <begin position="299"/>
        <end position="318"/>
    </location>
</feature>
<dbReference type="GO" id="GO:0022857">
    <property type="term" value="F:transmembrane transporter activity"/>
    <property type="evidence" value="ECO:0007669"/>
    <property type="project" value="InterPro"/>
</dbReference>
<organism evidence="8 9">
    <name type="scientific">Sphingomicrobium sediminis</name>
    <dbReference type="NCBI Taxonomy" id="2950949"/>
    <lineage>
        <taxon>Bacteria</taxon>
        <taxon>Pseudomonadati</taxon>
        <taxon>Pseudomonadota</taxon>
        <taxon>Alphaproteobacteria</taxon>
        <taxon>Sphingomonadales</taxon>
        <taxon>Sphingomonadaceae</taxon>
        <taxon>Sphingomicrobium</taxon>
    </lineage>
</organism>
<feature type="transmembrane region" description="Helical" evidence="7">
    <location>
        <begin position="267"/>
        <end position="287"/>
    </location>
</feature>
<keyword evidence="3" id="KW-1003">Cell membrane</keyword>
<evidence type="ECO:0000256" key="1">
    <source>
        <dbReference type="ARBA" id="ARBA00004651"/>
    </source>
</evidence>
<accession>A0A9X2J3J0</accession>
<feature type="transmembrane region" description="Helical" evidence="7">
    <location>
        <begin position="405"/>
        <end position="423"/>
    </location>
</feature>
<dbReference type="Proteomes" id="UP001155128">
    <property type="component" value="Unassembled WGS sequence"/>
</dbReference>
<feature type="transmembrane region" description="Helical" evidence="7">
    <location>
        <begin position="235"/>
        <end position="255"/>
    </location>
</feature>
<evidence type="ECO:0000313" key="8">
    <source>
        <dbReference type="EMBL" id="MCM8557351.1"/>
    </source>
</evidence>
<dbReference type="EMBL" id="JAMSHT010000001">
    <property type="protein sequence ID" value="MCM8557351.1"/>
    <property type="molecule type" value="Genomic_DNA"/>
</dbReference>
<dbReference type="AlphaFoldDB" id="A0A9X2J3J0"/>
<keyword evidence="4 7" id="KW-0812">Transmembrane</keyword>
<dbReference type="PANTHER" id="PTHR43266:SF2">
    <property type="entry name" value="MAJOR FACILITATOR SUPERFAMILY (MFS) PROFILE DOMAIN-CONTAINING PROTEIN"/>
    <property type="match status" value="1"/>
</dbReference>
<keyword evidence="6 7" id="KW-0472">Membrane</keyword>
<evidence type="ECO:0000256" key="7">
    <source>
        <dbReference type="SAM" id="Phobius"/>
    </source>
</evidence>
<feature type="transmembrane region" description="Helical" evidence="7">
    <location>
        <begin position="338"/>
        <end position="364"/>
    </location>
</feature>
<dbReference type="InterPro" id="IPR036259">
    <property type="entry name" value="MFS_trans_sf"/>
</dbReference>
<dbReference type="RefSeq" id="WP_252113343.1">
    <property type="nucleotide sequence ID" value="NZ_JAMSHT010000001.1"/>
</dbReference>
<keyword evidence="9" id="KW-1185">Reference proteome</keyword>
<evidence type="ECO:0000313" key="9">
    <source>
        <dbReference type="Proteomes" id="UP001155128"/>
    </source>
</evidence>
<dbReference type="GO" id="GO:0005886">
    <property type="term" value="C:plasma membrane"/>
    <property type="evidence" value="ECO:0007669"/>
    <property type="project" value="UniProtKB-SubCell"/>
</dbReference>
<dbReference type="CDD" id="cd06173">
    <property type="entry name" value="MFS_MefA_like"/>
    <property type="match status" value="1"/>
</dbReference>